<reference evidence="9 10" key="1">
    <citation type="submission" date="2016-07" db="EMBL/GenBank/DDBJ databases">
        <title>Pervasive Adenine N6-methylation of Active Genes in Fungi.</title>
        <authorList>
            <consortium name="DOE Joint Genome Institute"/>
            <person name="Mondo S.J."/>
            <person name="Dannebaum R.O."/>
            <person name="Kuo R.C."/>
            <person name="Labutti K."/>
            <person name="Haridas S."/>
            <person name="Kuo A."/>
            <person name="Salamov A."/>
            <person name="Ahrendt S.R."/>
            <person name="Lipzen A."/>
            <person name="Sullivan W."/>
            <person name="Andreopoulos W.B."/>
            <person name="Clum A."/>
            <person name="Lindquist E."/>
            <person name="Daum C."/>
            <person name="Ramamoorthy G.K."/>
            <person name="Gryganskyi A."/>
            <person name="Culley D."/>
            <person name="Magnuson J.K."/>
            <person name="James T.Y."/>
            <person name="O'Malley M.A."/>
            <person name="Stajich J.E."/>
            <person name="Spatafora J.W."/>
            <person name="Visel A."/>
            <person name="Grigoriev I.V."/>
        </authorList>
    </citation>
    <scope>NUCLEOTIDE SEQUENCE [LARGE SCALE GENOMIC DNA]</scope>
    <source>
        <strain evidence="9 10">ATCC 12442</strain>
    </source>
</reference>
<dbReference type="GO" id="GO:0004318">
    <property type="term" value="F:enoyl-[acyl-carrier-protein] reductase (NADH) activity"/>
    <property type="evidence" value="ECO:0007669"/>
    <property type="project" value="InterPro"/>
</dbReference>
<dbReference type="Gene3D" id="3.40.47.10">
    <property type="match status" value="1"/>
</dbReference>
<dbReference type="Gene3D" id="3.40.50.720">
    <property type="entry name" value="NAD(P)-binding Rossmann-like Domain"/>
    <property type="match status" value="1"/>
</dbReference>
<dbReference type="PANTHER" id="PTHR10982:SF21">
    <property type="entry name" value="FATTY ACID SYNTHASE SUBUNIT BETA"/>
    <property type="match status" value="1"/>
</dbReference>
<evidence type="ECO:0000256" key="3">
    <source>
        <dbReference type="ARBA" id="ARBA00022679"/>
    </source>
</evidence>
<dbReference type="InterPro" id="IPR014043">
    <property type="entry name" value="Acyl_transferase_dom"/>
</dbReference>
<dbReference type="InterPro" id="IPR041550">
    <property type="entry name" value="FASI_helical"/>
</dbReference>
<evidence type="ECO:0000259" key="8">
    <source>
        <dbReference type="PROSITE" id="PS52004"/>
    </source>
</evidence>
<dbReference type="Gene3D" id="6.10.140.1400">
    <property type="match status" value="1"/>
</dbReference>
<dbReference type="Pfam" id="PF18325">
    <property type="entry name" value="Fas_alpha_ACP"/>
    <property type="match status" value="1"/>
</dbReference>
<keyword evidence="6" id="KW-0560">Oxidoreductase</keyword>
<dbReference type="SUPFAM" id="SSF51412">
    <property type="entry name" value="Inosine monophosphate dehydrogenase (IMPDH)"/>
    <property type="match status" value="1"/>
</dbReference>
<dbReference type="SUPFAM" id="SSF52151">
    <property type="entry name" value="FabD/lysophospholipase-like"/>
    <property type="match status" value="2"/>
</dbReference>
<dbReference type="PANTHER" id="PTHR10982">
    <property type="entry name" value="MALONYL COA-ACYL CARRIER PROTEIN TRANSACYLASE"/>
    <property type="match status" value="1"/>
</dbReference>
<keyword evidence="2" id="KW-0597">Phosphoprotein</keyword>
<dbReference type="InterPro" id="IPR032088">
    <property type="entry name" value="SAT"/>
</dbReference>
<dbReference type="InterPro" id="IPR039569">
    <property type="entry name" value="FAS1-like_DH_region"/>
</dbReference>
<keyword evidence="10" id="KW-1185">Reference proteome</keyword>
<dbReference type="Pfam" id="PF16073">
    <property type="entry name" value="SAT"/>
    <property type="match status" value="1"/>
</dbReference>
<name>A0A1Y1WC50_9FUNG</name>
<evidence type="ECO:0000256" key="2">
    <source>
        <dbReference type="ARBA" id="ARBA00022553"/>
    </source>
</evidence>
<dbReference type="Pfam" id="PF18314">
    <property type="entry name" value="FAS_I_H"/>
    <property type="match status" value="1"/>
</dbReference>
<keyword evidence="5" id="KW-0521">NADP</keyword>
<dbReference type="FunFam" id="1.20.930.70:FF:000001">
    <property type="entry name" value="Fatty acid synthase beta subunit dehydratase"/>
    <property type="match status" value="1"/>
</dbReference>
<dbReference type="RefSeq" id="XP_040744323.1">
    <property type="nucleotide sequence ID" value="XM_040891327.1"/>
</dbReference>
<dbReference type="Proteomes" id="UP000193922">
    <property type="component" value="Unassembled WGS sequence"/>
</dbReference>
<dbReference type="InterPro" id="IPR014031">
    <property type="entry name" value="Ketoacyl_synth_C"/>
</dbReference>
<dbReference type="InterPro" id="IPR016039">
    <property type="entry name" value="Thiolase-like"/>
</dbReference>
<feature type="domain" description="Ketosynthase family 3 (KS3)" evidence="8">
    <location>
        <begin position="2877"/>
        <end position="3405"/>
    </location>
</feature>
<dbReference type="Pfam" id="PF13452">
    <property type="entry name" value="FAS1_DH_region"/>
    <property type="match status" value="1"/>
</dbReference>
<evidence type="ECO:0000313" key="10">
    <source>
        <dbReference type="Proteomes" id="UP000193922"/>
    </source>
</evidence>
<dbReference type="Pfam" id="PF17951">
    <property type="entry name" value="FAS_meander"/>
    <property type="match status" value="2"/>
</dbReference>
<sequence length="3482" mass="385437">MAAGSEAELRVTVPADHVAKSHALFDDFCNATIHNFQNQFLHGRDIHVVVSELQLDIILTQTVLRAYYSAWELLQHQTSAKPSALFASPKTRLLAIFGGQGGMDDYINETRFIYMTYRPLVAEFVASMAGFLGREAAAPLFRHLYTEGFDVLRWITQPDSVPSAEYMTSLMHIVVSYKTLGVSPGEFAGCFKAAAGHSQGITVAAALSMAKDEPSFYETAKKALGVLLLTGAFPQLDYPRTQQAMASSSADDMQSQSVSPMVTVIKLTRTQLETAIAKYNQAWESDADKVYLSLSNCALMHVVSGAVKSLEPFVKSLESEFDHGGVDQTRVPFSQRKPGITIKFLSITGPYHCKLLEHAVEGACQYAEERGWLMSSADMQLPVRAGDDGHDIRSEKNISAYLLKSSCVLPVNWIQATRLPGAGVNGFGALTFRNHEGHGVPVICIGAYDTQRTPLGTKTDLYKTDMQQVKSAPNWQREFGPRLIRTSSDGRIHIDTRMTRLLGKPPVMVAGMTPSTVSEVFVSAVMRAGYHIELSGGGHFSEPMLRDRVDRILKLTDSGHSVTINSIYVNPFLWNIQYPAMQAMRREGVPLDGLCIGAGVPSFEVANEIIHTLRAVGFRHIGLKPSSVSTIRLVIKIAQANPDFPVMLQWTGGRGGGHHSFEDFHQPILETYGAIRTRKNIVLWSKRFGYAPMPFDGVLLGSRVMVAKEGQAADAWEQTYKGPAGGIVTVLSEMGEPIHKIATRGVMFWKEMDDTIFSQPRDRRLPLLLAKKNYIIERLNKDFQKPWFGKKADGRAVDLEEMTYAEVANRLLEVLYIPHQSRWIDVTMRNLVGDYLRQLEQRFISCTGPSFLQSFDQLDDPFDFVKLFLNQYPDSFQQLLSTEDIQQFISLCMRPGQKPVPFIPLMDKDFHIWFKKDSLWQAEDIDAVAGQDVGRVCILQGPVADILDNIYHGQIASLLDTEYGGDESRVPTVAYLGGMPNALSLPSHVQVAETKSQRTFVLSRNELELPSVESWLAALAGTELNWLHALLMAPTIVQHHTYTDSIVRRVMLATSALDFCIDSDDIIHFSMYSRPRATVCTLELMLRFVPNTPFAPIHEVMAGRNQRIKRFYSQVWFEDSRDGDSCIGISDPAAVFSTEAAEISPDIVLDFCYAIGNRSKYYIDPLCDQQMVPLDYAIRAFWPTLCKCLMAQTSDGDLLNLVHLSNGFRVLSSANRLKPGQTVSSTAKITEVMDTPSGRQVQVRGVINQESVPIVEITTSFLFRGCTPNYASNFHDIDEQPISLHLASKTDVALLNSKEWFVQASGGKDTIRPGSVLEFHLKSRYRFKTHNVFASVHTFGAVYIHASSSVPAHVGEVDYEAEESYGNPVIEFLKRYGRPKDGVQQLESDIPLVPRSMVQLATVTAPASNHQYSHASTDHNPIHTSPYFADYANLPGTITHGMWTSANARRCVEIFAAHGHPQRVRAFDARFTDMVLPGDRLETKLHHVGMKDGCMLVRAETVNQHGTTVLTAAAEVEQPPTVFAFPGQGAHEQGMGMELYARSEPARRIWDSANEFMRTTYGIPLIDIVRNNPKTYTVHFVGERGLRIRENYRAMVYEYSSHDGAGSLNRPLFPEITENTDSFTFSYPNGLLYATQFTQPAILLCEIAEFVHLEASGIVPKHAAYAGHSLGEYAGLTAIANIMTPESAADLGFCRGLTMQQSVRRNPNGQSIYAMMAVSPARVGKWFTADNLETVVNAVQLYGQYDGLLEIVNYNVRGEQYVVSGELILLEALNRILEAVIKLGCLPGSLVELTRASVQSALHIRERTGYIPPRRTSATIPIHGIDVPFHSTILGAGVQSFRKVLQTKISPDSIIPDRLCGRYIPNLTARPFDTTKEYIENVYALTKSPFVLELIQNYSSSNLQADPILVQQVTYTLLIEILAYQFSSPVRWIETQDVMLTEIEVNRFIEVGPGSVLASMLKRSLERTEILCTSSDISKIMLQDRPQSQPVYQQHQPEAAGSGGIAEEIPDAPVQPLETIRALVAYKLKCGLGAISADRAIKDFVGGKSTVQNEIIGDLQKEFKDDFPEKPEEIPLNELAQSLSPTADSLGKYSSALLARMISSKMPGGYGRAAISKHLSSTFGLGPMRQCGLLLVALTLEPAVRLDSESSARKWLATVAHEYATLANVTYKAAASSSSSQGSGGGAVAVINSAEFEASQLAQKQMAIQQMRVLARYLGISVDTAINGSGSAEEQENADSEGWLQEHGGFYADNFKPKFSALMARHFDSSWNWARQDLLELYYQLVLGKITKIDLSMASNCLHLVNRLTPSIMDSLKFICLGGSPVYQFTAKLLAPCLQMDHTGSVVYKEVERPGEQSIADYVSAVTDRNLSQIAATLKASHAALDKMIEQLELSHMFAPAQQKLDMPKVKLPPMVHLRSKVRDPTVWEYDPALSESYTNALNDICENGLTFANKTALLTGCGRGSIGVEVLKGLLEGGASVVVTTSSYSHKTMRYFQDIYQSHGSRGSQLVVVPFNQGSRQDIESLGRCLGWDLDYVLPFAAIPEMGCEITDLGSQSELAHRAMLTNVLRLLGEIKQHKSRLGYDMHPDAGSDGLYGESKIGLETLFGRWHSESWSSFITLSGAVIGWTRGTGLMGANNIIAECVERLGARTFSTEEMAFNILGLMHPRMYALAALSPVWADMAGNFQYYPSLIGSTATLRHALRDVDTIQRAVTVDSSLDYTSIAGSESERVYGLFVAQKRANHRFAFPEVKSYEQLDHLHYLQDMVNLDKVAVVTGYGEVGLFGNAELRWEMEAHGEFSLEGCIELAWIMGLIKHFNGKLQKTGKAYTGWIDANTEDPVRDIDVKSRYEKHILEHTGIRLIEPELLDGYDPNKKGIMCEVQLEYDMEPFEAAVEEASQFKLRNGDNCCTWANDDGSWSALRFDRLVAAQVPTGWSAERYGIPKDIADQIDPITCYAIVATVEALVRSGITDPYEIYQYVHVSEIGSSSGTALGGLKSMKRVFAERLCDKDQQPDVYQETFVTTPPAWINMLLLSASGPIKTTIGACASSVASIDVAIDTILSGKAKIMVAGGMDGFSEESSYEFAQMNATSNSVEEFARGRTPKEMSRPCTTTRSGFMEGEGAGIVIVMSASTALQIGAPIHGILAMTGTATDKEGRSVPAPGQGVLTSARERTGAAPSPLLDIRYRRRQLRRRQSMINEWRRQELDYMRQEVAELRQSPAGLACDERTFVSERTEFIDHEAIRQLRESTDLWGNFFWRQDPRIAPLRGSLAVWGLTIDDIGVASFHGTSTKANDKNESEIIDCQLRHLGRTPGNPVLAVCQKWLTGHPKGAAAAWMLNGAMQILRTGTVPGNRNADNIASELEKFDHVVYPSRSIQTDGVKAVLLKSFGFGQVGGEILVIHPDYLFATLGRSQLDTYKARVMGREQSAYRHWHNTLTGSSTFVQIKTEPPYTAENEQKVYLDPLARTKFDPVTRKYTF</sequence>
<dbReference type="GO" id="GO:0019171">
    <property type="term" value="F:(3R)-hydroxyacyl-[acyl-carrier-protein] dehydratase activity"/>
    <property type="evidence" value="ECO:0007669"/>
    <property type="project" value="InterPro"/>
</dbReference>
<dbReference type="SUPFAM" id="SSF51735">
    <property type="entry name" value="NAD(P)-binding Rossmann-fold domains"/>
    <property type="match status" value="1"/>
</dbReference>
<dbReference type="Gene3D" id="3.40.366.10">
    <property type="entry name" value="Malonyl-Coenzyme A Acyl Carrier Protein, domain 2"/>
    <property type="match status" value="3"/>
</dbReference>
<dbReference type="CDD" id="cd00828">
    <property type="entry name" value="elong_cond_enzymes"/>
    <property type="match status" value="1"/>
</dbReference>
<accession>A0A1Y1WC50</accession>
<dbReference type="GO" id="GO:0016787">
    <property type="term" value="F:hydrolase activity"/>
    <property type="evidence" value="ECO:0007669"/>
    <property type="project" value="UniProtKB-KW"/>
</dbReference>
<dbReference type="SMART" id="SM00827">
    <property type="entry name" value="PKS_AT"/>
    <property type="match status" value="1"/>
</dbReference>
<dbReference type="InterPro" id="IPR002539">
    <property type="entry name" value="MaoC-like_dom"/>
</dbReference>
<proteinExistence type="predicted"/>
<dbReference type="GO" id="GO:0004315">
    <property type="term" value="F:3-oxoacyl-[acyl-carrier-protein] synthase activity"/>
    <property type="evidence" value="ECO:0007669"/>
    <property type="project" value="InterPro"/>
</dbReference>
<dbReference type="Pfam" id="PF00109">
    <property type="entry name" value="ketoacyl-synt"/>
    <property type="match status" value="1"/>
</dbReference>
<dbReference type="STRING" id="61395.A0A1Y1WC50"/>
<dbReference type="PROSITE" id="PS50075">
    <property type="entry name" value="CARRIER"/>
    <property type="match status" value="1"/>
</dbReference>
<dbReference type="GO" id="GO:0004312">
    <property type="term" value="F:fatty acid synthase activity"/>
    <property type="evidence" value="ECO:0007669"/>
    <property type="project" value="InterPro"/>
</dbReference>
<dbReference type="Pfam" id="PF08354">
    <property type="entry name" value="Fas1-AflB-like_hel"/>
    <property type="match status" value="2"/>
</dbReference>
<comment type="caution">
    <text evidence="9">The sequence shown here is derived from an EMBL/GenBank/DDBJ whole genome shotgun (WGS) entry which is preliminary data.</text>
</comment>
<evidence type="ECO:0000256" key="5">
    <source>
        <dbReference type="ARBA" id="ARBA00022857"/>
    </source>
</evidence>
<dbReference type="InterPro" id="IPR016035">
    <property type="entry name" value="Acyl_Trfase/lysoPLipase"/>
</dbReference>
<dbReference type="InterPro" id="IPR001227">
    <property type="entry name" value="Ac_transferase_dom_sf"/>
</dbReference>
<dbReference type="Gene3D" id="6.10.140.1410">
    <property type="match status" value="1"/>
</dbReference>
<dbReference type="InterPro" id="IPR018201">
    <property type="entry name" value="Ketoacyl_synth_AS"/>
</dbReference>
<dbReference type="Pfam" id="PF17828">
    <property type="entry name" value="FAS_N"/>
    <property type="match status" value="1"/>
</dbReference>
<dbReference type="GO" id="GO:0008897">
    <property type="term" value="F:holo-[acyl-carrier-protein] synthase activity"/>
    <property type="evidence" value="ECO:0007669"/>
    <property type="project" value="InterPro"/>
</dbReference>
<dbReference type="SUPFAM" id="SSF54637">
    <property type="entry name" value="Thioesterase/thiol ester dehydrase-isomerase"/>
    <property type="match status" value="2"/>
</dbReference>
<dbReference type="EMBL" id="MCFD01000005">
    <property type="protein sequence ID" value="ORX70744.1"/>
    <property type="molecule type" value="Genomic_DNA"/>
</dbReference>
<dbReference type="PROSITE" id="PS52004">
    <property type="entry name" value="KS3_2"/>
    <property type="match status" value="1"/>
</dbReference>
<dbReference type="Pfam" id="PF02801">
    <property type="entry name" value="Ketoacyl-synt_C"/>
    <property type="match status" value="1"/>
</dbReference>
<dbReference type="InterPro" id="IPR040899">
    <property type="entry name" value="Fas_alpha_ACP"/>
</dbReference>
<dbReference type="OrthoDB" id="4251012at2759"/>
<dbReference type="InterPro" id="IPR050830">
    <property type="entry name" value="Fungal_FAS"/>
</dbReference>
<dbReference type="Gene3D" id="2.40.128.700">
    <property type="match status" value="1"/>
</dbReference>
<dbReference type="Gene3D" id="6.10.60.10">
    <property type="match status" value="1"/>
</dbReference>
<dbReference type="InterPro" id="IPR013785">
    <property type="entry name" value="Aldolase_TIM"/>
</dbReference>
<keyword evidence="1" id="KW-0596">Phosphopantetheine</keyword>
<keyword evidence="3" id="KW-0808">Transferase</keyword>
<dbReference type="InterPro" id="IPR013565">
    <property type="entry name" value="Fas1/AflB-like_central"/>
</dbReference>
<organism evidence="9 10">
    <name type="scientific">Linderina pennispora</name>
    <dbReference type="NCBI Taxonomy" id="61395"/>
    <lineage>
        <taxon>Eukaryota</taxon>
        <taxon>Fungi</taxon>
        <taxon>Fungi incertae sedis</taxon>
        <taxon>Zoopagomycota</taxon>
        <taxon>Kickxellomycotina</taxon>
        <taxon>Kickxellomycetes</taxon>
        <taxon>Kickxellales</taxon>
        <taxon>Kickxellaceae</taxon>
        <taxon>Linderina</taxon>
    </lineage>
</organism>
<evidence type="ECO:0000256" key="6">
    <source>
        <dbReference type="ARBA" id="ARBA00023002"/>
    </source>
</evidence>
<dbReference type="Gene3D" id="3.30.70.2490">
    <property type="match status" value="1"/>
</dbReference>
<keyword evidence="4" id="KW-0378">Hydrolase</keyword>
<dbReference type="InterPro" id="IPR040883">
    <property type="entry name" value="FAS_meander"/>
</dbReference>
<evidence type="ECO:0000313" key="9">
    <source>
        <dbReference type="EMBL" id="ORX70744.1"/>
    </source>
</evidence>
<dbReference type="InterPro" id="IPR014030">
    <property type="entry name" value="Ketoacyl_synth_N"/>
</dbReference>
<evidence type="ECO:0000256" key="1">
    <source>
        <dbReference type="ARBA" id="ARBA00022450"/>
    </source>
</evidence>
<dbReference type="Gene3D" id="3.30.1120.100">
    <property type="match status" value="1"/>
</dbReference>
<dbReference type="CDD" id="cd08950">
    <property type="entry name" value="KR_fFAS_SDR_c_like"/>
    <property type="match status" value="1"/>
</dbReference>
<dbReference type="Gene3D" id="3.90.25.70">
    <property type="match status" value="1"/>
</dbReference>
<dbReference type="FunFam" id="3.90.25.70:FF:000001">
    <property type="entry name" value="Fatty acid synthase subunit alpha"/>
    <property type="match status" value="1"/>
</dbReference>
<dbReference type="CDD" id="cd03447">
    <property type="entry name" value="FAS_MaoC"/>
    <property type="match status" value="1"/>
</dbReference>
<evidence type="ECO:0000256" key="4">
    <source>
        <dbReference type="ARBA" id="ARBA00022801"/>
    </source>
</evidence>
<dbReference type="PRINTS" id="PR01483">
    <property type="entry name" value="FASYNTHASE"/>
</dbReference>
<dbReference type="Gene3D" id="3.20.20.70">
    <property type="entry name" value="Aldolase class I"/>
    <property type="match status" value="1"/>
</dbReference>
<evidence type="ECO:0000259" key="7">
    <source>
        <dbReference type="PROSITE" id="PS50075"/>
    </source>
</evidence>
<dbReference type="InterPro" id="IPR020841">
    <property type="entry name" value="PKS_Beta-ketoAc_synthase_dom"/>
</dbReference>
<feature type="domain" description="Carrier" evidence="7">
    <location>
        <begin position="2011"/>
        <end position="2090"/>
    </location>
</feature>
<dbReference type="GeneID" id="63807975"/>
<gene>
    <name evidence="9" type="ORF">DL89DRAFT_322164</name>
</gene>
<dbReference type="GO" id="GO:0006633">
    <property type="term" value="P:fatty acid biosynthetic process"/>
    <property type="evidence" value="ECO:0007669"/>
    <property type="project" value="InterPro"/>
</dbReference>
<dbReference type="PROSITE" id="PS00606">
    <property type="entry name" value="KS3_1"/>
    <property type="match status" value="1"/>
</dbReference>
<dbReference type="Pfam" id="PF22235">
    <property type="entry name" value="FAS1_thioest_ins"/>
    <property type="match status" value="1"/>
</dbReference>
<dbReference type="Pfam" id="PF01575">
    <property type="entry name" value="MaoC_dehydratas"/>
    <property type="match status" value="1"/>
</dbReference>
<dbReference type="InterPro" id="IPR036291">
    <property type="entry name" value="NAD(P)-bd_dom_sf"/>
</dbReference>
<dbReference type="InterPro" id="IPR029069">
    <property type="entry name" value="HotDog_dom_sf"/>
</dbReference>
<dbReference type="GO" id="GO:0005835">
    <property type="term" value="C:fatty acid synthase complex"/>
    <property type="evidence" value="ECO:0007669"/>
    <property type="project" value="InterPro"/>
</dbReference>
<dbReference type="SUPFAM" id="SSF53901">
    <property type="entry name" value="Thiolase-like"/>
    <property type="match status" value="2"/>
</dbReference>
<dbReference type="InterPro" id="IPR047224">
    <property type="entry name" value="FAS_alpha_su_C"/>
</dbReference>
<dbReference type="Gene3D" id="3.10.129.10">
    <property type="entry name" value="Hotdog Thioesterase"/>
    <property type="match status" value="1"/>
</dbReference>
<dbReference type="Pfam" id="PF00698">
    <property type="entry name" value="Acyl_transf_1"/>
    <property type="match status" value="1"/>
</dbReference>
<dbReference type="Gene3D" id="1.20.1050.120">
    <property type="match status" value="1"/>
</dbReference>
<dbReference type="Gene3D" id="1.20.930.70">
    <property type="match status" value="1"/>
</dbReference>
<dbReference type="InterPro" id="IPR041099">
    <property type="entry name" value="FAS1_N"/>
</dbReference>
<dbReference type="InterPro" id="IPR009081">
    <property type="entry name" value="PP-bd_ACP"/>
</dbReference>
<dbReference type="InterPro" id="IPR003965">
    <property type="entry name" value="Fatty_acid_synthase"/>
</dbReference>
<protein>
    <submittedName>
        <fullName evidence="9">Uncharacterized protein</fullName>
    </submittedName>
</protein>